<evidence type="ECO:0000256" key="1">
    <source>
        <dbReference type="SAM" id="Phobius"/>
    </source>
</evidence>
<dbReference type="InterPro" id="IPR021338">
    <property type="entry name" value="DUF2953"/>
</dbReference>
<dbReference type="Pfam" id="PF11167">
    <property type="entry name" value="DUF2953"/>
    <property type="match status" value="1"/>
</dbReference>
<dbReference type="EMBL" id="CP002394">
    <property type="protein sequence ID" value="ADU31492.1"/>
    <property type="molecule type" value="Genomic_DNA"/>
</dbReference>
<organism evidence="2 3">
    <name type="scientific">Evansella cellulosilytica (strain ATCC 21833 / DSM 2522 / FERM P-1141 / JCM 9156 / N-4)</name>
    <name type="common">Bacillus cellulosilyticus</name>
    <dbReference type="NCBI Taxonomy" id="649639"/>
    <lineage>
        <taxon>Bacteria</taxon>
        <taxon>Bacillati</taxon>
        <taxon>Bacillota</taxon>
        <taxon>Bacilli</taxon>
        <taxon>Bacillales</taxon>
        <taxon>Bacillaceae</taxon>
        <taxon>Evansella</taxon>
    </lineage>
</organism>
<dbReference type="RefSeq" id="WP_013489823.1">
    <property type="nucleotide sequence ID" value="NC_014829.1"/>
</dbReference>
<protein>
    <recommendedName>
        <fullName evidence="4">DUF2953 domain-containing protein</fullName>
    </recommendedName>
</protein>
<dbReference type="STRING" id="649639.Bcell_3250"/>
<evidence type="ECO:0000313" key="2">
    <source>
        <dbReference type="EMBL" id="ADU31492.1"/>
    </source>
</evidence>
<keyword evidence="3" id="KW-1185">Reference proteome</keyword>
<dbReference type="HOGENOM" id="CLU_097083_1_0_9"/>
<keyword evidence="1" id="KW-1133">Transmembrane helix</keyword>
<keyword evidence="1" id="KW-0472">Membrane</keyword>
<dbReference type="Proteomes" id="UP000001401">
    <property type="component" value="Chromosome"/>
</dbReference>
<dbReference type="OrthoDB" id="1683589at2"/>
<proteinExistence type="predicted"/>
<sequence>MNIFLWIIGILFFLLLLIPFLKMRVTMNYIHNGKDDELTLQLKTFFGLIKYEMNFPLLAIDDESASLVFEEKSKSALGEKKKKKKFTVNEFIDDIIHFERLLKHVVGFHTIVRKFLKKMSLEKLNWETHIGTGDAALTGSSSGILWGIKGNVIGIVSNYMKLKVRPNILIQPQFQQMVLKTSFSCIVSFRIGHAILAGLKVLRHWKKGRTLFKKSTEQTSGRDINV</sequence>
<dbReference type="KEGG" id="bco:Bcell_3250"/>
<dbReference type="AlphaFoldDB" id="E6U146"/>
<reference evidence="2" key="1">
    <citation type="submission" date="2010-12" db="EMBL/GenBank/DDBJ databases">
        <title>Complete sequence of Bacillus cellulosilyticus DSM 2522.</title>
        <authorList>
            <consortium name="US DOE Joint Genome Institute"/>
            <person name="Lucas S."/>
            <person name="Copeland A."/>
            <person name="Lapidus A."/>
            <person name="Cheng J.-F."/>
            <person name="Bruce D."/>
            <person name="Goodwin L."/>
            <person name="Pitluck S."/>
            <person name="Chertkov O."/>
            <person name="Detter J.C."/>
            <person name="Han C."/>
            <person name="Tapia R."/>
            <person name="Land M."/>
            <person name="Hauser L."/>
            <person name="Jeffries C."/>
            <person name="Kyrpides N."/>
            <person name="Ivanova N."/>
            <person name="Mikhailova N."/>
            <person name="Brumm P."/>
            <person name="Mead D."/>
            <person name="Woyke T."/>
        </authorList>
    </citation>
    <scope>NUCLEOTIDE SEQUENCE [LARGE SCALE GENOMIC DNA]</scope>
    <source>
        <strain evidence="2">DSM 2522</strain>
    </source>
</reference>
<keyword evidence="1" id="KW-0812">Transmembrane</keyword>
<feature type="transmembrane region" description="Helical" evidence="1">
    <location>
        <begin position="6"/>
        <end position="25"/>
    </location>
</feature>
<evidence type="ECO:0000313" key="3">
    <source>
        <dbReference type="Proteomes" id="UP000001401"/>
    </source>
</evidence>
<name>E6U146_EVAC2</name>
<gene>
    <name evidence="2" type="ordered locus">Bcell_3250</name>
</gene>
<evidence type="ECO:0008006" key="4">
    <source>
        <dbReference type="Google" id="ProtNLM"/>
    </source>
</evidence>
<dbReference type="eggNOG" id="ENOG50330CC">
    <property type="taxonomic scope" value="Bacteria"/>
</dbReference>
<accession>E6U146</accession>